<dbReference type="SUPFAM" id="SSF51126">
    <property type="entry name" value="Pectin lyase-like"/>
    <property type="match status" value="6"/>
</dbReference>
<reference evidence="8 9" key="1">
    <citation type="submission" date="2017-06" db="EMBL/GenBank/DDBJ databases">
        <authorList>
            <person name="Kim H.J."/>
            <person name="Triplett B.A."/>
        </authorList>
    </citation>
    <scope>NUCLEOTIDE SEQUENCE [LARGE SCALE GENOMIC DNA]</scope>
    <source>
        <strain evidence="8 9">DSM 8800</strain>
    </source>
</reference>
<feature type="domain" description="Carbohydrate-binding/sugar hydrolysis" evidence="7">
    <location>
        <begin position="1003"/>
        <end position="1174"/>
    </location>
</feature>
<dbReference type="InterPro" id="IPR017868">
    <property type="entry name" value="Filamin/ABP280_repeat-like"/>
</dbReference>
<dbReference type="InterPro" id="IPR051550">
    <property type="entry name" value="SCF-Subunits/Alg-Epimerases"/>
</dbReference>
<evidence type="ECO:0000256" key="5">
    <source>
        <dbReference type="SAM" id="Phobius"/>
    </source>
</evidence>
<dbReference type="PANTHER" id="PTHR22990:SF15">
    <property type="entry name" value="F-BOX ONLY PROTEIN 10"/>
    <property type="match status" value="1"/>
</dbReference>
<dbReference type="InterPro" id="IPR007742">
    <property type="entry name" value="NosD_dom"/>
</dbReference>
<dbReference type="InterPro" id="IPR013784">
    <property type="entry name" value="Carb-bd-like_fold"/>
</dbReference>
<dbReference type="SUPFAM" id="SSF49464">
    <property type="entry name" value="Carboxypeptidase regulatory domain-like"/>
    <property type="match status" value="2"/>
</dbReference>
<dbReference type="InterPro" id="IPR012334">
    <property type="entry name" value="Pectin_lyas_fold"/>
</dbReference>
<dbReference type="SUPFAM" id="SSF49373">
    <property type="entry name" value="Invasin/intimin cell-adhesion fragments"/>
    <property type="match status" value="1"/>
</dbReference>
<dbReference type="InterPro" id="IPR022441">
    <property type="entry name" value="Para_beta_helix_rpt-2"/>
</dbReference>
<dbReference type="Gene3D" id="2.60.40.1080">
    <property type="match status" value="1"/>
</dbReference>
<evidence type="ECO:0000313" key="8">
    <source>
        <dbReference type="EMBL" id="SNR34627.1"/>
    </source>
</evidence>
<evidence type="ECO:0000256" key="3">
    <source>
        <dbReference type="ARBA" id="ARBA00022786"/>
    </source>
</evidence>
<sequence length="2727" mass="284189">MILLFVLGLSVFAGTTAAIDSPQCDVTVSPGDSIQDAITDPDVGDTVCLENGTYEQSVVLDKQVSLKSVPGASPVLEPGDADGTGISISASEASVVGITVQNFPGHGIRVDGATDVTVDDVTATNNGGVGILFENARDGTVTGSTVTGNGFELDEDAPGIRFFDSPDGEISENHASDNARQGINVWNLSAGTSVESNTVTGNEMSGIYIQDANSVTIEDNTAEDNGFRGIHVQGSDEFVDEQRVLTGIEVRGNKISNNSQSTAGDAPYTGIFVQSVNGALVTDNTLEQTLRGAIIAEETIDVEIRENDISDPRSQTSHVLQAIDSQNVVIQDNTLTDVGQGILVSEDGFDTFGDKPFDASNAEIRGNDITNVENGPAIQLGFSPGPSETYNGSANALIEGNVIEDTSSASILLVGLSSGTVIENNDVTNAGPSGIEVQRGGGFDLTDPDLTFLDTTDVTVTNNRLNESNAGVRLEATTRATVEDNVLARNDVGISSTLNQTDTVIRHNEIIDSTDAGIRFTKAAGDLHAYGNHIEGGDGNGIQVGSAGGGTFENNTITDVGRFGVMFYDNFWQGTGTPRSTGGAFSDQRNEALLIDNEISNAGVDGVRVDFGTGIEIRDNEITDSAEHGVRLAYRSSTVDGIAEDFFRAAEDTTVSGNEIIGSGEIGLYVDTIANPITPGGSGGGGSSDPDPENEFPSGVFVTDNQFESNGDGTVFTPYVSEIEIENNTYVDHNTDLVLDRVSDVELFDNTFEAGILVDGEELEHFAHGADNNVFEDDSPLFYATGESGTEAPSDARQVFVVGSTDVTVNAIESEGVPIGLLVFESDDVSVTDMSVTEAGSGGDRGIAVLGETTIDISGTTVTGYNTGIWFEGVENATFTDGEIVDTTGEGDGAGGIVAADSTNVTIAMSDLSGHASHAIRFDEVEVGTIESNEVNSSERGIWVRNSGAVDISHNDVQETTERGINAFSAGIPPEFETATVIDSNRVTDGDDVGISGSDAEAVTNNTVRNNERTGINADGVIADNHVENNGNGIVGSSNIDSIRNNTILQSHGNDRFTEGDGIQITSATTVDIENNEIKNNDRFGIYTRNADIVTILNNTVADNADHGIEIETVADVIVEDNSIRGHDDGGILNDAAGLRVDADGLITIGSNTIEDNTDGLRIESVGDEGVGVTGNQILANTRGVYVGPNANQITITGNDIDGNSGFGLRYDGGTSTLDATDNWWGAESGPSTTGSDGPFVDAGTGAEADGDGDAIQVDSGPIQFTPVATAPQSGAEDPGDGDVPEEDGTITGVITADGEPVSGASVSVAGTSTETNADGEYAIDVAPGTYTVTITTSDPALDSESVSNVEVSSDSVTTVSVELEPIPLGTIEGTVTAVDSGEPVPGALVRVIGESSKSVTTNETGEYAVDVAPGTYEVSVSVEGLGLEPTTVSDVEVADGETKTVDVALEPVPEPATITGTVTDGDEDPITGVPIQVIDAETGEIVSSPSESVDTVMQTDRDDRELIDLGSVTNETGEYAIDVPPGTYEVSIFTEELIAAPITVTVDEGEAVEDVDLTAEPIPDPDEVEFTVDILGNESTVDVQDGEEITVVAEITNDGDVTAAVITVMAAGVIDGDELPTDVDPLDVDFRESPLVLAPEDTITETFAVASKPEFDGADAVVAVSEIKNNTIVGSDTISLSVSEQPATLESVTLDAAETTLTEGSTTPVTVTATFDDDSTEDVTGDAAFDSSDTRVVSVDGSALTAESSGTATVTATYEGETDSVEVTVEADDQPRPEVAVTNVIGNGEDTDPVTGMPRVYASEDVSVELEVVSDVELEDVAVSVSSLETTYTRTFEATHQGGDAWTATVTLAAIEDDGRYEIVADTTDTNGAVTTGDADEVLLIDRETPAVSTTLQNASGNGPSLLVESDTPLANVPEIDADVEALLGDFVGGSVELDIGGEQVQPGDTRIFVQPGDTRFFVQPGDTRDDDENGDTSVQPGDTRIFAENDKLKITSEDDGTPVAVHPGDTRDGDDEQVQPGDMRLFVQPGDTRIFVQPGDTRLDDNGDTSVQPGDTRIFAENDELNIAGGDDETSVQPGDTRIFVDEGGKLNVGDENGVTSVQPGDTRIFVNEGGDIEITDGENTVQPGDTRIFVQPGDTRIFIDDGELKVSREIDETAVQPGDTRIGTSQGDRLFVQPGDTRLEDNDETAVQPGDTRIFVDEGGELAVSGGNGATSVQPGDTRIFVQPGDTRLEDNGATSVQPGDTRIFVQPGDTRLEDNGATSVQPGDTRIFVQPGDTRLEDNGATSVQPGDTRIFVQPGDTRLEDNGATSVQPGDTRIFVQPGDTRLAVQPDKPRTYALRNVGTDLAGNDVVDETSISLNPGFTLNDPVLEVGDSSTKVEFTGAAGADKDKERFTSLSETRANANLEDDQLGVGFLTGTFDGELNDIDASIMMAIDESELPDGASAGDVELQYYDDASESWTTDPIIDSTTGLDGNDPFLSASVTGFSTYGAFVPDTDAPRITDASPSDGSTLDADTEETTVRFEYEDDRSGVDVGSVTLEIDGEDVTGHEETSITSSSAEHVMPVEPGESYGATVTVADTAGNVETAETGFTVETAQEADDGSSSSSGSSGSGSGSGSSGSAADDEEPTEEDVEEATDDEEPTEEDVEEATPDEEPTTEEDVEEPTSDDAEESTETETAPDEPLEEEVGTDDSIPGFGPAVAFVAIVSLLLVASIAARSRR</sequence>
<evidence type="ECO:0000256" key="1">
    <source>
        <dbReference type="ARBA" id="ARBA00004906"/>
    </source>
</evidence>
<dbReference type="InterPro" id="IPR003343">
    <property type="entry name" value="Big_2"/>
</dbReference>
<evidence type="ECO:0000313" key="9">
    <source>
        <dbReference type="Proteomes" id="UP000198397"/>
    </source>
</evidence>
<gene>
    <name evidence="8" type="ORF">SAMN06264855_10325</name>
</gene>
<keyword evidence="9" id="KW-1185">Reference proteome</keyword>
<dbReference type="InterPro" id="IPR006633">
    <property type="entry name" value="Carb-bd_sugar_hydrolysis-dom"/>
</dbReference>
<feature type="domain" description="Carbohydrate-binding/sugar hydrolysis" evidence="7">
    <location>
        <begin position="813"/>
        <end position="968"/>
    </location>
</feature>
<feature type="domain" description="Carbohydrate-binding/sugar hydrolysis" evidence="7">
    <location>
        <begin position="188"/>
        <end position="296"/>
    </location>
</feature>
<feature type="domain" description="BIG2" evidence="6">
    <location>
        <begin position="1689"/>
        <end position="1769"/>
    </location>
</feature>
<dbReference type="PANTHER" id="PTHR22990">
    <property type="entry name" value="F-BOX ONLY PROTEIN"/>
    <property type="match status" value="1"/>
</dbReference>
<feature type="region of interest" description="Disordered" evidence="4">
    <location>
        <begin position="2503"/>
        <end position="2523"/>
    </location>
</feature>
<dbReference type="EMBL" id="FZNQ01000003">
    <property type="protein sequence ID" value="SNR34627.1"/>
    <property type="molecule type" value="Genomic_DNA"/>
</dbReference>
<dbReference type="GO" id="GO:0030246">
    <property type="term" value="F:carbohydrate binding"/>
    <property type="evidence" value="ECO:0007669"/>
    <property type="project" value="InterPro"/>
</dbReference>
<dbReference type="Pfam" id="PF05048">
    <property type="entry name" value="NosD"/>
    <property type="match status" value="1"/>
</dbReference>
<dbReference type="Gene3D" id="2.60.40.1120">
    <property type="entry name" value="Carboxypeptidase-like, regulatory domain"/>
    <property type="match status" value="3"/>
</dbReference>
<dbReference type="Gene3D" id="2.160.20.10">
    <property type="entry name" value="Single-stranded right-handed beta-helix, Pectin lyase-like"/>
    <property type="match status" value="7"/>
</dbReference>
<keyword evidence="5" id="KW-0812">Transmembrane</keyword>
<name>A0A238VKJ3_HALVU</name>
<keyword evidence="5" id="KW-0472">Membrane</keyword>
<protein>
    <submittedName>
        <fullName evidence="8">Parallel beta-helix repeat (Two copies)</fullName>
    </submittedName>
</protein>
<feature type="compositionally biased region" description="Acidic residues" evidence="4">
    <location>
        <begin position="1278"/>
        <end position="1289"/>
    </location>
</feature>
<keyword evidence="3" id="KW-0833">Ubl conjugation pathway</keyword>
<keyword evidence="5" id="KW-1133">Transmembrane helix</keyword>
<evidence type="ECO:0000259" key="7">
    <source>
        <dbReference type="SMART" id="SM00722"/>
    </source>
</evidence>
<dbReference type="SMART" id="SM00722">
    <property type="entry name" value="CASH"/>
    <property type="match status" value="5"/>
</dbReference>
<dbReference type="SUPFAM" id="SSF49452">
    <property type="entry name" value="Starch-binding domain-like"/>
    <property type="match status" value="1"/>
</dbReference>
<dbReference type="InterPro" id="IPR006626">
    <property type="entry name" value="PbH1"/>
</dbReference>
<proteinExistence type="predicted"/>
<keyword evidence="2" id="KW-0677">Repeat</keyword>
<feature type="compositionally biased region" description="Acidic residues" evidence="4">
    <location>
        <begin position="2629"/>
        <end position="2696"/>
    </location>
</feature>
<feature type="region of interest" description="Disordered" evidence="4">
    <location>
        <begin position="2600"/>
        <end position="2703"/>
    </location>
</feature>
<feature type="transmembrane region" description="Helical" evidence="5">
    <location>
        <begin position="2703"/>
        <end position="2723"/>
    </location>
</feature>
<organism evidence="8 9">
    <name type="scientific">Halorubrum vacuolatum</name>
    <name type="common">Natronobacterium vacuolatum</name>
    <dbReference type="NCBI Taxonomy" id="63740"/>
    <lineage>
        <taxon>Archaea</taxon>
        <taxon>Methanobacteriati</taxon>
        <taxon>Methanobacteriota</taxon>
        <taxon>Stenosarchaea group</taxon>
        <taxon>Halobacteria</taxon>
        <taxon>Halobacteriales</taxon>
        <taxon>Haloferacaceae</taxon>
        <taxon>Halorubrum</taxon>
    </lineage>
</organism>
<dbReference type="Pfam" id="PF13229">
    <property type="entry name" value="Beta_helix"/>
    <property type="match status" value="5"/>
</dbReference>
<evidence type="ECO:0000259" key="6">
    <source>
        <dbReference type="SMART" id="SM00635"/>
    </source>
</evidence>
<dbReference type="Proteomes" id="UP000198397">
    <property type="component" value="Unassembled WGS sequence"/>
</dbReference>
<accession>A0A238VKJ3</accession>
<comment type="pathway">
    <text evidence="1">Protein modification; protein ubiquitination.</text>
</comment>
<dbReference type="PROSITE" id="PS50194">
    <property type="entry name" value="FILAMIN_REPEAT"/>
    <property type="match status" value="1"/>
</dbReference>
<feature type="domain" description="Carbohydrate-binding/sugar hydrolysis" evidence="7">
    <location>
        <begin position="397"/>
        <end position="521"/>
    </location>
</feature>
<feature type="region of interest" description="Disordered" evidence="4">
    <location>
        <begin position="677"/>
        <end position="698"/>
    </location>
</feature>
<dbReference type="InterPro" id="IPR008969">
    <property type="entry name" value="CarboxyPept-like_regulatory"/>
</dbReference>
<feature type="domain" description="Carbohydrate-binding/sugar hydrolysis" evidence="7">
    <location>
        <begin position="49"/>
        <end position="186"/>
    </location>
</feature>
<dbReference type="Pfam" id="PF13620">
    <property type="entry name" value="CarboxypepD_reg"/>
    <property type="match status" value="2"/>
</dbReference>
<dbReference type="InterPro" id="IPR008964">
    <property type="entry name" value="Invasin/intimin_cell_adhesion"/>
</dbReference>
<dbReference type="InterPro" id="IPR011050">
    <property type="entry name" value="Pectin_lyase_fold/virulence"/>
</dbReference>
<dbReference type="InterPro" id="IPR039448">
    <property type="entry name" value="Beta_helix"/>
</dbReference>
<evidence type="ECO:0000256" key="4">
    <source>
        <dbReference type="SAM" id="MobiDB-lite"/>
    </source>
</evidence>
<dbReference type="NCBIfam" id="TIGR03804">
    <property type="entry name" value="para_beta_helix"/>
    <property type="match status" value="3"/>
</dbReference>
<dbReference type="SMART" id="SM00635">
    <property type="entry name" value="BID_2"/>
    <property type="match status" value="1"/>
</dbReference>
<feature type="region of interest" description="Disordered" evidence="4">
    <location>
        <begin position="1222"/>
        <end position="1307"/>
    </location>
</feature>
<dbReference type="SMART" id="SM00710">
    <property type="entry name" value="PbH1"/>
    <property type="match status" value="36"/>
</dbReference>
<evidence type="ECO:0000256" key="2">
    <source>
        <dbReference type="ARBA" id="ARBA00022737"/>
    </source>
</evidence>